<evidence type="ECO:0000256" key="8">
    <source>
        <dbReference type="SAM" id="Phobius"/>
    </source>
</evidence>
<dbReference type="GO" id="GO:0022857">
    <property type="term" value="F:transmembrane transporter activity"/>
    <property type="evidence" value="ECO:0007669"/>
    <property type="project" value="InterPro"/>
</dbReference>
<comment type="subcellular location">
    <subcellularLocation>
        <location evidence="1">Cell membrane</location>
        <topology evidence="1">Multi-pass membrane protein</topology>
    </subcellularLocation>
</comment>
<keyword evidence="7 8" id="KW-0472">Membrane</keyword>
<dbReference type="AlphaFoldDB" id="A0A4P9VMY5"/>
<reference evidence="9 10" key="1">
    <citation type="submission" date="2017-04" db="EMBL/GenBank/DDBJ databases">
        <title>Draft genome sequence of Zooshikella ganghwensis VG4 isolated from Red Sea sediments.</title>
        <authorList>
            <person name="Rehman Z."/>
            <person name="Alam I."/>
            <person name="Kamau A."/>
            <person name="Bajic V."/>
            <person name="Leiknes T."/>
        </authorList>
    </citation>
    <scope>NUCLEOTIDE SEQUENCE [LARGE SCALE GENOMIC DNA]</scope>
    <source>
        <strain evidence="9 10">VG4</strain>
    </source>
</reference>
<evidence type="ECO:0000313" key="10">
    <source>
        <dbReference type="Proteomes" id="UP000257039"/>
    </source>
</evidence>
<feature type="transmembrane region" description="Helical" evidence="8">
    <location>
        <begin position="390"/>
        <end position="419"/>
    </location>
</feature>
<dbReference type="InterPro" id="IPR000060">
    <property type="entry name" value="BCCT_transptr"/>
</dbReference>
<dbReference type="EMBL" id="NDXW01000001">
    <property type="protein sequence ID" value="RDH43754.1"/>
    <property type="molecule type" value="Genomic_DNA"/>
</dbReference>
<feature type="transmembrane region" description="Helical" evidence="8">
    <location>
        <begin position="262"/>
        <end position="286"/>
    </location>
</feature>
<dbReference type="PANTHER" id="PTHR30047:SF7">
    <property type="entry name" value="HIGH-AFFINITY CHOLINE TRANSPORT PROTEIN"/>
    <property type="match status" value="1"/>
</dbReference>
<evidence type="ECO:0000256" key="4">
    <source>
        <dbReference type="ARBA" id="ARBA00022475"/>
    </source>
</evidence>
<dbReference type="NCBIfam" id="TIGR00842">
    <property type="entry name" value="bcct"/>
    <property type="match status" value="1"/>
</dbReference>
<gene>
    <name evidence="9" type="ORF">B9G39_10030</name>
</gene>
<dbReference type="PROSITE" id="PS01303">
    <property type="entry name" value="BCCT"/>
    <property type="match status" value="1"/>
</dbReference>
<dbReference type="InterPro" id="IPR018093">
    <property type="entry name" value="BCCT_CS"/>
</dbReference>
<feature type="transmembrane region" description="Helical" evidence="8">
    <location>
        <begin position="143"/>
        <end position="163"/>
    </location>
</feature>
<keyword evidence="6 8" id="KW-1133">Transmembrane helix</keyword>
<feature type="transmembrane region" description="Helical" evidence="8">
    <location>
        <begin position="446"/>
        <end position="467"/>
    </location>
</feature>
<name>A0A4P9VMY5_9GAMM</name>
<proteinExistence type="inferred from homology"/>
<protein>
    <submittedName>
        <fullName evidence="9">High-affinity choline transporter BetT</fullName>
    </submittedName>
</protein>
<evidence type="ECO:0000256" key="1">
    <source>
        <dbReference type="ARBA" id="ARBA00004651"/>
    </source>
</evidence>
<feature type="transmembrane region" description="Helical" evidence="8">
    <location>
        <begin position="91"/>
        <end position="112"/>
    </location>
</feature>
<dbReference type="RefSeq" id="WP_094787011.1">
    <property type="nucleotide sequence ID" value="NZ_NDXW01000001.1"/>
</dbReference>
<sequence>MSSSDNKAHLNPPVFYTASGLIILLVLFTAFFQETADSWFKTIQSAIIDNGSWFYVLTVAIILIVVAFLGLSRYGEIKLGPDHSTPDYSYLTWFSMLFSAGMGIGLMFFGVAEPVMHFLSPPVGDASTVEAAREAMKITFFHWGLHAWAIYAIVALILAFFSYRHSLPLTLRSALYPMIGERIYGPIGHAVDIFAVIGTVFGVATSLGYGVLQVNSGLNHLFDIPVDVTTQVFLIIGVTLLAIISVTTGLDKGIRILSELNMGMAVLLLAFVLLFGPTVFLLQAFVQNFGAYASDIVRNTFNLFAYEKTDWIGGWTILYWGWWMSWAPFVGLFIARVSRGRTIREFAMGVLFVPTGFTLMWMTFFGNSAINMIMNEGLTSLGETVSSDVALALFAFLEQFPMSSLLSVLATVMVIVFFVTSSDSGSMVVDMLCSNGHDNTPIWQRVYWASAEGIVAIVLLLVGGLGALQTMTIASALPFAIVLLIATYGLMKALRIDAAKRESLQMNVAPIAPTGKAGSWQDRLSNIVDYPSRENVKRFIDKIAKPACETVSSELQSHELDASVEVDEVKNRVRLVVFLGEEVDFVYEVRSRSHIKPAYLQPDMAEEEATEEQRYYRAEIHLREGGQDYDVMGWSKEAVINDIIDQYHKHMHFLHLLR</sequence>
<dbReference type="NCBIfam" id="NF007399">
    <property type="entry name" value="PRK09928.1"/>
    <property type="match status" value="1"/>
</dbReference>
<keyword evidence="3" id="KW-0813">Transport</keyword>
<feature type="transmembrane region" description="Helical" evidence="8">
    <location>
        <begin position="473"/>
        <end position="491"/>
    </location>
</feature>
<evidence type="ECO:0000256" key="5">
    <source>
        <dbReference type="ARBA" id="ARBA00022692"/>
    </source>
</evidence>
<evidence type="ECO:0000256" key="6">
    <source>
        <dbReference type="ARBA" id="ARBA00022989"/>
    </source>
</evidence>
<feature type="transmembrane region" description="Helical" evidence="8">
    <location>
        <begin position="12"/>
        <end position="32"/>
    </location>
</feature>
<comment type="caution">
    <text evidence="9">The sequence shown here is derived from an EMBL/GenBank/DDBJ whole genome shotgun (WGS) entry which is preliminary data.</text>
</comment>
<dbReference type="PANTHER" id="PTHR30047">
    <property type="entry name" value="HIGH-AFFINITY CHOLINE TRANSPORT PROTEIN-RELATED"/>
    <property type="match status" value="1"/>
</dbReference>
<dbReference type="Pfam" id="PF02028">
    <property type="entry name" value="BCCT"/>
    <property type="match status" value="1"/>
</dbReference>
<dbReference type="GO" id="GO:0005886">
    <property type="term" value="C:plasma membrane"/>
    <property type="evidence" value="ECO:0007669"/>
    <property type="project" value="UniProtKB-SubCell"/>
</dbReference>
<feature type="transmembrane region" description="Helical" evidence="8">
    <location>
        <begin position="52"/>
        <end position="71"/>
    </location>
</feature>
<evidence type="ECO:0000256" key="3">
    <source>
        <dbReference type="ARBA" id="ARBA00022448"/>
    </source>
</evidence>
<feature type="transmembrane region" description="Helical" evidence="8">
    <location>
        <begin position="232"/>
        <end position="250"/>
    </location>
</feature>
<feature type="transmembrane region" description="Helical" evidence="8">
    <location>
        <begin position="346"/>
        <end position="370"/>
    </location>
</feature>
<accession>A0A4P9VMY5</accession>
<feature type="transmembrane region" description="Helical" evidence="8">
    <location>
        <begin position="312"/>
        <end position="334"/>
    </location>
</feature>
<evidence type="ECO:0000256" key="2">
    <source>
        <dbReference type="ARBA" id="ARBA00005658"/>
    </source>
</evidence>
<comment type="similarity">
    <text evidence="2">Belongs to the BCCT transporter (TC 2.A.15) family.</text>
</comment>
<keyword evidence="10" id="KW-1185">Reference proteome</keyword>
<feature type="transmembrane region" description="Helical" evidence="8">
    <location>
        <begin position="183"/>
        <end position="212"/>
    </location>
</feature>
<evidence type="ECO:0000313" key="9">
    <source>
        <dbReference type="EMBL" id="RDH43754.1"/>
    </source>
</evidence>
<evidence type="ECO:0000256" key="7">
    <source>
        <dbReference type="ARBA" id="ARBA00023136"/>
    </source>
</evidence>
<organism evidence="9 10">
    <name type="scientific">Zooshikella ganghwensis</name>
    <dbReference type="NCBI Taxonomy" id="202772"/>
    <lineage>
        <taxon>Bacteria</taxon>
        <taxon>Pseudomonadati</taxon>
        <taxon>Pseudomonadota</taxon>
        <taxon>Gammaproteobacteria</taxon>
        <taxon>Oceanospirillales</taxon>
        <taxon>Zooshikellaceae</taxon>
        <taxon>Zooshikella</taxon>
    </lineage>
</organism>
<dbReference type="Proteomes" id="UP000257039">
    <property type="component" value="Unassembled WGS sequence"/>
</dbReference>
<keyword evidence="4" id="KW-1003">Cell membrane</keyword>
<keyword evidence="5 8" id="KW-0812">Transmembrane</keyword>